<dbReference type="Proteomes" id="UP000319801">
    <property type="component" value="Unassembled WGS sequence"/>
</dbReference>
<sequence>MTQQTSANQRAGPAAQGFTRTFTGQEPQSSINVPQIRQHITGGPLLSALLLQRWMCLDGNCLTVGKQIQTRR</sequence>
<organism evidence="2 3">
    <name type="scientific">Bagarius yarrelli</name>
    <name type="common">Goonch</name>
    <name type="synonym">Bagrus yarrelli</name>
    <dbReference type="NCBI Taxonomy" id="175774"/>
    <lineage>
        <taxon>Eukaryota</taxon>
        <taxon>Metazoa</taxon>
        <taxon>Chordata</taxon>
        <taxon>Craniata</taxon>
        <taxon>Vertebrata</taxon>
        <taxon>Euteleostomi</taxon>
        <taxon>Actinopterygii</taxon>
        <taxon>Neopterygii</taxon>
        <taxon>Teleostei</taxon>
        <taxon>Ostariophysi</taxon>
        <taxon>Siluriformes</taxon>
        <taxon>Sisoridae</taxon>
        <taxon>Sisorinae</taxon>
        <taxon>Bagarius</taxon>
    </lineage>
</organism>
<dbReference type="EMBL" id="VCAZ01000236">
    <property type="protein sequence ID" value="TTL72959.1"/>
    <property type="molecule type" value="Genomic_DNA"/>
</dbReference>
<evidence type="ECO:0000313" key="3">
    <source>
        <dbReference type="Proteomes" id="UP000319801"/>
    </source>
</evidence>
<evidence type="ECO:0000313" key="2">
    <source>
        <dbReference type="EMBL" id="TTL72959.1"/>
    </source>
</evidence>
<feature type="region of interest" description="Disordered" evidence="1">
    <location>
        <begin position="1"/>
        <end position="30"/>
    </location>
</feature>
<name>A0A556VCL5_BAGYA</name>
<feature type="compositionally biased region" description="Polar residues" evidence="1">
    <location>
        <begin position="18"/>
        <end position="30"/>
    </location>
</feature>
<comment type="caution">
    <text evidence="2">The sequence shown here is derived from an EMBL/GenBank/DDBJ whole genome shotgun (WGS) entry which is preliminary data.</text>
</comment>
<keyword evidence="3" id="KW-1185">Reference proteome</keyword>
<proteinExistence type="predicted"/>
<accession>A0A556VCL5</accession>
<dbReference type="AlphaFoldDB" id="A0A556VCL5"/>
<gene>
    <name evidence="2" type="ORF">Baya_15771</name>
</gene>
<reference evidence="2 3" key="1">
    <citation type="journal article" date="2019" name="Genome Biol. Evol.">
        <title>Whole-Genome Sequencing of the Giant Devil Catfish, Bagarius yarrelli.</title>
        <authorList>
            <person name="Jiang W."/>
            <person name="Lv Y."/>
            <person name="Cheng L."/>
            <person name="Yang K."/>
            <person name="Chao B."/>
            <person name="Wang X."/>
            <person name="Li Y."/>
            <person name="Pan X."/>
            <person name="You X."/>
            <person name="Zhang Y."/>
            <person name="Yang J."/>
            <person name="Li J."/>
            <person name="Zhang X."/>
            <person name="Liu S."/>
            <person name="Sun C."/>
            <person name="Yang J."/>
            <person name="Shi Q."/>
        </authorList>
    </citation>
    <scope>NUCLEOTIDE SEQUENCE [LARGE SCALE GENOMIC DNA]</scope>
    <source>
        <strain evidence="2">JWS20170419001</strain>
        <tissue evidence="2">Muscle</tissue>
    </source>
</reference>
<evidence type="ECO:0000256" key="1">
    <source>
        <dbReference type="SAM" id="MobiDB-lite"/>
    </source>
</evidence>
<protein>
    <submittedName>
        <fullName evidence="2">Uncharacterized protein</fullName>
    </submittedName>
</protein>